<evidence type="ECO:0000259" key="7">
    <source>
        <dbReference type="PROSITE" id="PS50975"/>
    </source>
</evidence>
<dbReference type="GO" id="GO:0005886">
    <property type="term" value="C:plasma membrane"/>
    <property type="evidence" value="ECO:0007669"/>
    <property type="project" value="UniProtKB-SubCell"/>
</dbReference>
<dbReference type="InterPro" id="IPR011761">
    <property type="entry name" value="ATP-grasp"/>
</dbReference>
<dbReference type="InterPro" id="IPR019748">
    <property type="entry name" value="FERM_central"/>
</dbReference>
<dbReference type="Pfam" id="PF09379">
    <property type="entry name" value="FERM_N"/>
    <property type="match status" value="1"/>
</dbReference>
<dbReference type="InterPro" id="IPR018980">
    <property type="entry name" value="FERM_PH-like_C"/>
</dbReference>
<dbReference type="InterPro" id="IPR014352">
    <property type="entry name" value="FERM/acyl-CoA-bd_prot_sf"/>
</dbReference>
<evidence type="ECO:0000313" key="9">
    <source>
        <dbReference type="Proteomes" id="UP000663860"/>
    </source>
</evidence>
<dbReference type="SMART" id="SM01196">
    <property type="entry name" value="FERM_C"/>
    <property type="match status" value="1"/>
</dbReference>
<keyword evidence="2" id="KW-1003">Cell membrane</keyword>
<dbReference type="CDD" id="cd14473">
    <property type="entry name" value="FERM_B-lobe"/>
    <property type="match status" value="1"/>
</dbReference>
<name>A0A814J758_9BILA</name>
<dbReference type="Proteomes" id="UP000663860">
    <property type="component" value="Unassembled WGS sequence"/>
</dbReference>
<comment type="subcellular location">
    <subcellularLocation>
        <location evidence="1">Cell membrane</location>
        <topology evidence="1">Peripheral membrane protein</topology>
    </subcellularLocation>
</comment>
<feature type="compositionally biased region" description="Low complexity" evidence="5">
    <location>
        <begin position="88"/>
        <end position="106"/>
    </location>
</feature>
<dbReference type="PROSITE" id="PS50975">
    <property type="entry name" value="ATP_GRASP"/>
    <property type="match status" value="1"/>
</dbReference>
<evidence type="ECO:0000256" key="3">
    <source>
        <dbReference type="ARBA" id="ARBA00023136"/>
    </source>
</evidence>
<accession>A0A814J758</accession>
<dbReference type="Gene3D" id="3.30.470.20">
    <property type="entry name" value="ATP-grasp fold, B domain"/>
    <property type="match status" value="1"/>
</dbReference>
<dbReference type="SUPFAM" id="SSF50729">
    <property type="entry name" value="PH domain-like"/>
    <property type="match status" value="1"/>
</dbReference>
<dbReference type="Gene3D" id="3.30.1490.20">
    <property type="entry name" value="ATP-grasp fold, A domain"/>
    <property type="match status" value="1"/>
</dbReference>
<gene>
    <name evidence="8" type="ORF">IZO911_LOCUS19493</name>
</gene>
<dbReference type="InterPro" id="IPR000299">
    <property type="entry name" value="FERM_domain"/>
</dbReference>
<keyword evidence="4" id="KW-0067">ATP-binding</keyword>
<proteinExistence type="predicted"/>
<evidence type="ECO:0000256" key="5">
    <source>
        <dbReference type="SAM" id="MobiDB-lite"/>
    </source>
</evidence>
<feature type="compositionally biased region" description="Polar residues" evidence="5">
    <location>
        <begin position="71"/>
        <end position="80"/>
    </location>
</feature>
<comment type="caution">
    <text evidence="8">The sequence shown here is derived from an EMBL/GenBank/DDBJ whole genome shotgun (WGS) entry which is preliminary data.</text>
</comment>
<dbReference type="GO" id="GO:0003779">
    <property type="term" value="F:actin binding"/>
    <property type="evidence" value="ECO:0007669"/>
    <property type="project" value="InterPro"/>
</dbReference>
<evidence type="ECO:0000259" key="6">
    <source>
        <dbReference type="PROSITE" id="PS50057"/>
    </source>
</evidence>
<feature type="region of interest" description="Disordered" evidence="5">
    <location>
        <begin position="71"/>
        <end position="109"/>
    </location>
</feature>
<sequence>MDAELQFTVEATAKGHTLFSLVCQTIGLREHWYFGLKFLDKITNEWTWLQMNKTILSQPLHILSNTILSKRPDSPNTSDNFKPHLLRSPPTSASNSTLSLPSSLSSGGQQYPKGTLELYFVVKFYPEDITNELIQDITRHLFYLQVKQDILNMDIYCPPDTAAHLASLALQAKFSDYDQIISSSEPFNLESEALLPLSCFQKIELSRTDWFDRIIALWRTHASLTRDESEMAYLKHAQDLDMFGLSFFEISKMQGANKSNTLSQQQSDQPSIAAELWLGIDSLGIRFYKKNKLRPEVFFSWCDIKSVTAHDKKVILNMAGDKHATFAFYSAKSSVSKEILDLATGNHELYMRRRREESIEIQQMRYFEEQQKKFTTVHLPIGKHEGALSEKDKSSPHVRAYKEVAHPTTDGTLEIWSFEMHKKYSFTHVYTNNEDLIIRTAHIRTLLNIKNGLTAETVPAYREKVRMKEFASKGGYPVPPFQRLFAPADLIGFIEKQGYPVVVKPTLGCASAGLSLIKTEEDLHTFLSTKLFASIDVDQRMDLVGEFMAEGYMKGGMFHVDGIAKNGQIIHAWPFVYIHTCLSFCQDGSAYGNSSVPRSNPLHDRLIKTAQRLLNILPTPSDGLVFHLELYENLDENRLPDDDFVLCEIAARAPGASITHLIDLLSFQNDKKQSFARLDFRISVSLPIPKSIDDEEKVVSDLIVPRKPGKLMYIPRECPIPDIKYIPLADTEKPTVFEKYDVNGMNSSCRFIAETKTMEHGQELVEKGFEWFESVFINTPLDEPCTVSLMKELHRYFHRKIFK</sequence>
<evidence type="ECO:0000256" key="4">
    <source>
        <dbReference type="PROSITE-ProRule" id="PRU00409"/>
    </source>
</evidence>
<dbReference type="GO" id="GO:0005524">
    <property type="term" value="F:ATP binding"/>
    <property type="evidence" value="ECO:0007669"/>
    <property type="project" value="UniProtKB-UniRule"/>
</dbReference>
<dbReference type="Gene3D" id="3.10.20.90">
    <property type="entry name" value="Phosphatidylinositol 3-kinase Catalytic Subunit, Chain A, domain 1"/>
    <property type="match status" value="1"/>
</dbReference>
<reference evidence="8" key="1">
    <citation type="submission" date="2021-02" db="EMBL/GenBank/DDBJ databases">
        <authorList>
            <person name="Nowell W R."/>
        </authorList>
    </citation>
    <scope>NUCLEOTIDE SEQUENCE</scope>
</reference>
<dbReference type="InterPro" id="IPR011993">
    <property type="entry name" value="PH-like_dom_sf"/>
</dbReference>
<dbReference type="SMART" id="SM00295">
    <property type="entry name" value="B41"/>
    <property type="match status" value="1"/>
</dbReference>
<dbReference type="InterPro" id="IPR013815">
    <property type="entry name" value="ATP_grasp_subdomain_1"/>
</dbReference>
<feature type="domain" description="FERM" evidence="6">
    <location>
        <begin position="1"/>
        <end position="354"/>
    </location>
</feature>
<dbReference type="InterPro" id="IPR019749">
    <property type="entry name" value="Band_41_domain"/>
</dbReference>
<dbReference type="PROSITE" id="PS50057">
    <property type="entry name" value="FERM_3"/>
    <property type="match status" value="1"/>
</dbReference>
<dbReference type="GO" id="GO:0046872">
    <property type="term" value="F:metal ion binding"/>
    <property type="evidence" value="ECO:0007669"/>
    <property type="project" value="InterPro"/>
</dbReference>
<evidence type="ECO:0000256" key="2">
    <source>
        <dbReference type="ARBA" id="ARBA00022475"/>
    </source>
</evidence>
<keyword evidence="3" id="KW-0472">Membrane</keyword>
<dbReference type="SUPFAM" id="SSF54236">
    <property type="entry name" value="Ubiquitin-like"/>
    <property type="match status" value="1"/>
</dbReference>
<evidence type="ECO:0000313" key="8">
    <source>
        <dbReference type="EMBL" id="CAF1035454.1"/>
    </source>
</evidence>
<dbReference type="InterPro" id="IPR029071">
    <property type="entry name" value="Ubiquitin-like_domsf"/>
</dbReference>
<evidence type="ECO:0000256" key="1">
    <source>
        <dbReference type="ARBA" id="ARBA00004202"/>
    </source>
</evidence>
<dbReference type="PANTHER" id="PTHR23281">
    <property type="entry name" value="MERLIN/MOESIN/EZRIN/RADIXIN"/>
    <property type="match status" value="1"/>
</dbReference>
<dbReference type="InterPro" id="IPR019747">
    <property type="entry name" value="FERM_CS"/>
</dbReference>
<dbReference type="SUPFAM" id="SSF47031">
    <property type="entry name" value="Second domain of FERM"/>
    <property type="match status" value="1"/>
</dbReference>
<dbReference type="InterPro" id="IPR035963">
    <property type="entry name" value="FERM_2"/>
</dbReference>
<dbReference type="Pfam" id="PF00373">
    <property type="entry name" value="FERM_M"/>
    <property type="match status" value="1"/>
</dbReference>
<dbReference type="Pfam" id="PF09380">
    <property type="entry name" value="FERM_C"/>
    <property type="match status" value="1"/>
</dbReference>
<dbReference type="Gene3D" id="3.40.50.20">
    <property type="match status" value="1"/>
</dbReference>
<evidence type="ECO:0008006" key="10">
    <source>
        <dbReference type="Google" id="ProtNLM"/>
    </source>
</evidence>
<organism evidence="8 9">
    <name type="scientific">Adineta steineri</name>
    <dbReference type="NCBI Taxonomy" id="433720"/>
    <lineage>
        <taxon>Eukaryota</taxon>
        <taxon>Metazoa</taxon>
        <taxon>Spiralia</taxon>
        <taxon>Gnathifera</taxon>
        <taxon>Rotifera</taxon>
        <taxon>Eurotatoria</taxon>
        <taxon>Bdelloidea</taxon>
        <taxon>Adinetida</taxon>
        <taxon>Adinetidae</taxon>
        <taxon>Adineta</taxon>
    </lineage>
</organism>
<dbReference type="PROSITE" id="PS00661">
    <property type="entry name" value="FERM_2"/>
    <property type="match status" value="1"/>
</dbReference>
<dbReference type="EMBL" id="CAJNOE010000195">
    <property type="protein sequence ID" value="CAF1035454.1"/>
    <property type="molecule type" value="Genomic_DNA"/>
</dbReference>
<dbReference type="AlphaFoldDB" id="A0A814J758"/>
<feature type="domain" description="ATP-grasp" evidence="7">
    <location>
        <begin position="468"/>
        <end position="684"/>
    </location>
</feature>
<dbReference type="Gene3D" id="1.20.80.10">
    <property type="match status" value="1"/>
</dbReference>
<dbReference type="SUPFAM" id="SSF56059">
    <property type="entry name" value="Glutathione synthetase ATP-binding domain-like"/>
    <property type="match status" value="1"/>
</dbReference>
<protein>
    <recommendedName>
        <fullName evidence="10">ATP-grasp domain-containing protein</fullName>
    </recommendedName>
</protein>
<dbReference type="InterPro" id="IPR011174">
    <property type="entry name" value="ERM"/>
</dbReference>
<dbReference type="InterPro" id="IPR018979">
    <property type="entry name" value="FERM_N"/>
</dbReference>
<keyword evidence="4" id="KW-0547">Nucleotide-binding</keyword>
<dbReference type="Gene3D" id="2.30.29.30">
    <property type="entry name" value="Pleckstrin-homology domain (PH domain)/Phosphotyrosine-binding domain (PTB)"/>
    <property type="match status" value="1"/>
</dbReference>